<protein>
    <submittedName>
        <fullName evidence="1">Uncharacterized protein</fullName>
    </submittedName>
</protein>
<dbReference type="AlphaFoldDB" id="A0A5M9REB3"/>
<dbReference type="OrthoDB" id="9959117at2"/>
<dbReference type="EMBL" id="VXKB01000001">
    <property type="protein sequence ID" value="KAA8717815.1"/>
    <property type="molecule type" value="Genomic_DNA"/>
</dbReference>
<evidence type="ECO:0000313" key="1">
    <source>
        <dbReference type="EMBL" id="KAA8717815.1"/>
    </source>
</evidence>
<accession>A0A5M9REB3</accession>
<dbReference type="Proteomes" id="UP000322181">
    <property type="component" value="Unassembled WGS sequence"/>
</dbReference>
<sequence>MINGIPAYGAILPESDPQEMSATMTPVAMKTVPSAEYSGHFPSVLAALYDGGDIRERLYLAIQPVIDPQLIGQPALFYELLSDLCLLIKPESDPDIIAAFSILSSLLENTLLLLSHKNLMIKV</sequence>
<dbReference type="RefSeq" id="WP_067360748.1">
    <property type="nucleotide sequence ID" value="NZ_BAAAFS010000001.1"/>
</dbReference>
<reference evidence="1 2" key="1">
    <citation type="submission" date="2019-09" db="EMBL/GenBank/DDBJ databases">
        <title>Draft genome sequence of various Type strains from the CCUG.</title>
        <authorList>
            <person name="Pineiro-Iglesias B."/>
            <person name="Tunovic T."/>
            <person name="Unosson C."/>
            <person name="Inganas E."/>
            <person name="Ohlen M."/>
            <person name="Cardew S."/>
            <person name="Jensie-Markopoulos S."/>
            <person name="Salva-Serra F."/>
            <person name="Jaen-Luchoro D."/>
            <person name="Karlsson R."/>
            <person name="Svensson-Stadler L."/>
            <person name="Chun J."/>
            <person name="Moore E."/>
        </authorList>
    </citation>
    <scope>NUCLEOTIDE SEQUENCE [LARGE SCALE GENOMIC DNA]</scope>
    <source>
        <strain evidence="1 2">CCUG 53682T</strain>
    </source>
</reference>
<proteinExistence type="predicted"/>
<name>A0A5M9REB3_9GAMM</name>
<comment type="caution">
    <text evidence="1">The sequence shown here is derived from an EMBL/GenBank/DDBJ whole genome shotgun (WGS) entry which is preliminary data.</text>
</comment>
<organism evidence="1 2">
    <name type="scientific">Morganella psychrotolerans</name>
    <dbReference type="NCBI Taxonomy" id="368603"/>
    <lineage>
        <taxon>Bacteria</taxon>
        <taxon>Pseudomonadati</taxon>
        <taxon>Pseudomonadota</taxon>
        <taxon>Gammaproteobacteria</taxon>
        <taxon>Enterobacterales</taxon>
        <taxon>Morganellaceae</taxon>
        <taxon>Morganella</taxon>
    </lineage>
</organism>
<gene>
    <name evidence="1" type="ORF">F4V73_08310</name>
</gene>
<evidence type="ECO:0000313" key="2">
    <source>
        <dbReference type="Proteomes" id="UP000322181"/>
    </source>
</evidence>